<proteinExistence type="predicted"/>
<evidence type="ECO:0000313" key="1">
    <source>
        <dbReference type="EMBL" id="RUR83168.1"/>
    </source>
</evidence>
<dbReference type="Proteomes" id="UP000268857">
    <property type="component" value="Unassembled WGS sequence"/>
</dbReference>
<name>A0A433NKE5_CHLFR</name>
<keyword evidence="2" id="KW-1185">Reference proteome</keyword>
<dbReference type="OrthoDB" id="466141at2"/>
<reference evidence="1 2" key="1">
    <citation type="journal article" date="2019" name="Genome Biol. Evol.">
        <title>Day and night: Metabolic profiles and evolutionary relationships of six axenic non-marine cyanobacteria.</title>
        <authorList>
            <person name="Will S.E."/>
            <person name="Henke P."/>
            <person name="Boedeker C."/>
            <person name="Huang S."/>
            <person name="Brinkmann H."/>
            <person name="Rohde M."/>
            <person name="Jarek M."/>
            <person name="Friedl T."/>
            <person name="Seufert S."/>
            <person name="Schumacher M."/>
            <person name="Overmann J."/>
            <person name="Neumann-Schaal M."/>
            <person name="Petersen J."/>
        </authorList>
    </citation>
    <scope>NUCLEOTIDE SEQUENCE [LARGE SCALE GENOMIC DNA]</scope>
    <source>
        <strain evidence="1 2">PCC 6912</strain>
    </source>
</reference>
<accession>A0A433NKE5</accession>
<sequence length="394" mass="44532">MQHLSELLNLEDSKLAWVLRLGLCGLRSQLQEALKQTTIDPGSTICQQVLQELDEILQSKIGEVEEAGEEEDKGNIFDRFSASSEPQKPSWEDVFEPVSPEVSGELKLKDIGEALLADKELSPYIGEYQFHSSNDADLWNEMQCLLLRVPEKIAHFRRERILAEATQLGACEDKISLRQLAFYRNEYIYCGLKGNIRANGLCLSDKINFDPRLQLQTRGTELDILAGIVTICLKFIEMDTSLHHALKSVDRFGVRSLNLESEKLKYASALIDRFHRVLSTVNADPITALRAKLDLDEAIHSLVYLPTCDRFSWWGKLQQEARRTLDGAVEKARESGCQVQIRPLWGIYADVYTFSKDDLQLDIGGVPGEVSACLRVYAKINDEILPGRVLFRSS</sequence>
<comment type="caution">
    <text evidence="1">The sequence shown here is derived from an EMBL/GenBank/DDBJ whole genome shotgun (WGS) entry which is preliminary data.</text>
</comment>
<dbReference type="AlphaFoldDB" id="A0A433NKE5"/>
<evidence type="ECO:0000313" key="2">
    <source>
        <dbReference type="Proteomes" id="UP000268857"/>
    </source>
</evidence>
<dbReference type="EMBL" id="RSCJ01000008">
    <property type="protein sequence ID" value="RUR83168.1"/>
    <property type="molecule type" value="Genomic_DNA"/>
</dbReference>
<organism evidence="1 2">
    <name type="scientific">Chlorogloeopsis fritschii PCC 6912</name>
    <dbReference type="NCBI Taxonomy" id="211165"/>
    <lineage>
        <taxon>Bacteria</taxon>
        <taxon>Bacillati</taxon>
        <taxon>Cyanobacteriota</taxon>
        <taxon>Cyanophyceae</taxon>
        <taxon>Nostocales</taxon>
        <taxon>Chlorogloeopsidaceae</taxon>
        <taxon>Chlorogloeopsis</taxon>
    </lineage>
</organism>
<gene>
    <name evidence="1" type="ORF">PCC6912_25420</name>
</gene>
<dbReference type="RefSeq" id="WP_016873020.1">
    <property type="nucleotide sequence ID" value="NZ_AJLN01000037.1"/>
</dbReference>
<protein>
    <submittedName>
        <fullName evidence="1">Uncharacterized protein</fullName>
    </submittedName>
</protein>